<dbReference type="SUPFAM" id="SSF57903">
    <property type="entry name" value="FYVE/PHD zinc finger"/>
    <property type="match status" value="1"/>
</dbReference>
<dbReference type="Pfam" id="PF12796">
    <property type="entry name" value="Ank_2"/>
    <property type="match status" value="6"/>
</dbReference>
<dbReference type="Pfam" id="PF00023">
    <property type="entry name" value="Ank"/>
    <property type="match status" value="1"/>
</dbReference>
<dbReference type="AlphaFoldDB" id="A0A653DAP8"/>
<feature type="repeat" description="ANK" evidence="6">
    <location>
        <begin position="876"/>
        <end position="904"/>
    </location>
</feature>
<dbReference type="EMBL" id="CAACVG010010958">
    <property type="protein sequence ID" value="VEN57068.1"/>
    <property type="molecule type" value="Genomic_DNA"/>
</dbReference>
<dbReference type="SMART" id="SM00225">
    <property type="entry name" value="BTB"/>
    <property type="match status" value="1"/>
</dbReference>
<sequence>MRILEMDQSTEVAKLQQHLSLLKQEYSKLQTKYHDVEFKYNAIAASNGKGTDDTFASRLLKTVSSLYNSDTYSDIDIILKDKNIKAHKLVLSARSNLWNESMLGNRSELDWTDIETEVATAIISWIYTSNLNLTSSALALKLIKKAHDFKLESLVELCEQFLISVVNIRSCVKFYSVAEETEASNLLEYCSGLISVHWDDLNSSDFEHMNGPLLYKMLKNKTQFPLHTAVRLQREDVVFLCLVENSSKSTNVVNTWSPQGELPLELALRARNSSIATTLVEHGADVNAKDSEGDALIHRAIKKEYAFGALFLLKHNCDVSITTRSEHDTPLHLLAGANNIEDCELIAENLINTNVNVNCQNRQGYSALHIAIQADNRPIFDILIKQDYINVNQRTEEEHTPLYYALLKYEAGDDDAHDSYAARLLTTGAHPNPVYSANNSSLLQVLILNGAENAALFLSKHMDSLDHVNNEGETALHLACLKGYSKLVLSLLKHGANPNLLTNETRQPSLHYAVKANSEQCINAFIEFNEQNEETEEADRMQPKIPCNFNLRDINGDTPISLALNEGYNHLIPILIKGKADVNIRNGKDFTLLHQAILKEDAKTAIFLLDHGIDINAKTPDYETPLQLAIHCRLGDVVDALCTRGVDMSAPDRLGNCALWAALDSDKEDIASILVRHGADTDCWGPGPDGCRQTLLHRAIDENKEAAAIFLIQAGCDLNSPRLPGPNGEGGDEAKDKMSPLHLCCQWGLEPVVRTLVEHRANVNARDADNKTPLHIAIENRQDDIISLLLSVPEIDLGLRDKAGLSPFATALTYKNNKAAEAILVKLPTAADQFDAKGQNFLHIAIKKGDTESALFLLTVQVDVNSRVQDPMLTPPLHLAARYGDETLVRSLLLAGARVDDRDAQKRTALHAAAEAGNVPAVSALLENHADCDAVDMDHDNALHIAVREGNIAVVRALLTQSTIDAEAVNLKGRNPLHELCKYGKENAAAICELFLECMPEYPINKLDVNGNSPLLLAYMNGNGNLCRVLVKANACLASENVEKITIFNYQVPSKQLLNRLLDQLSQPAPWTNTDGCQECGKGFSITVRTHHCRHCGRALCARCSQKEVPIVKFGEHKPVRVCKVCFDALKEGGS</sequence>
<proteinExistence type="predicted"/>
<dbReference type="PROSITE" id="PS50178">
    <property type="entry name" value="ZF_FYVE"/>
    <property type="match status" value="1"/>
</dbReference>
<dbReference type="PANTHER" id="PTHR24198:SF191">
    <property type="entry name" value="RABANKYRIN-5-LIKE"/>
    <property type="match status" value="1"/>
</dbReference>
<dbReference type="GO" id="GO:0008270">
    <property type="term" value="F:zinc ion binding"/>
    <property type="evidence" value="ECO:0007669"/>
    <property type="project" value="UniProtKB-KW"/>
</dbReference>
<feature type="repeat" description="ANK" evidence="6">
    <location>
        <begin position="326"/>
        <end position="362"/>
    </location>
</feature>
<feature type="repeat" description="ANK" evidence="6">
    <location>
        <begin position="471"/>
        <end position="503"/>
    </location>
</feature>
<dbReference type="SMART" id="SM00064">
    <property type="entry name" value="FYVE"/>
    <property type="match status" value="1"/>
</dbReference>
<dbReference type="SMART" id="SM00248">
    <property type="entry name" value="ANK"/>
    <property type="match status" value="21"/>
</dbReference>
<evidence type="ECO:0000256" key="3">
    <source>
        <dbReference type="ARBA" id="ARBA00022771"/>
    </source>
</evidence>
<feature type="repeat" description="ANK" evidence="6">
    <location>
        <begin position="905"/>
        <end position="937"/>
    </location>
</feature>
<feature type="repeat" description="ANK" evidence="6">
    <location>
        <begin position="736"/>
        <end position="768"/>
    </location>
</feature>
<dbReference type="CDD" id="cd18501">
    <property type="entry name" value="BACK_ANKFY1_Rank5"/>
    <property type="match status" value="1"/>
</dbReference>
<evidence type="ECO:0000313" key="10">
    <source>
        <dbReference type="EMBL" id="VEN57068.1"/>
    </source>
</evidence>
<keyword evidence="2" id="KW-0677">Repeat</keyword>
<dbReference type="InterPro" id="IPR000306">
    <property type="entry name" value="Znf_FYVE"/>
</dbReference>
<dbReference type="InterPro" id="IPR000210">
    <property type="entry name" value="BTB/POZ_dom"/>
</dbReference>
<reference evidence="10 11" key="1">
    <citation type="submission" date="2019-01" db="EMBL/GenBank/DDBJ databases">
        <authorList>
            <person name="Sayadi A."/>
        </authorList>
    </citation>
    <scope>NUCLEOTIDE SEQUENCE [LARGE SCALE GENOMIC DNA]</scope>
</reference>
<dbReference type="InterPro" id="IPR002110">
    <property type="entry name" value="Ankyrin_rpt"/>
</dbReference>
<dbReference type="InterPro" id="IPR011011">
    <property type="entry name" value="Znf_FYVE_PHD"/>
</dbReference>
<dbReference type="InterPro" id="IPR036770">
    <property type="entry name" value="Ankyrin_rpt-contain_sf"/>
</dbReference>
<dbReference type="InterPro" id="IPR011333">
    <property type="entry name" value="SKP1/BTB/POZ_sf"/>
</dbReference>
<keyword evidence="5 6" id="KW-0040">ANK repeat</keyword>
<dbReference type="Gene3D" id="1.25.40.20">
    <property type="entry name" value="Ankyrin repeat-containing domain"/>
    <property type="match status" value="6"/>
</dbReference>
<evidence type="ECO:0000256" key="1">
    <source>
        <dbReference type="ARBA" id="ARBA00022723"/>
    </source>
</evidence>
<dbReference type="PROSITE" id="PS50297">
    <property type="entry name" value="ANK_REP_REGION"/>
    <property type="match status" value="7"/>
</dbReference>
<feature type="repeat" description="ANK" evidence="6">
    <location>
        <begin position="555"/>
        <end position="587"/>
    </location>
</feature>
<dbReference type="InterPro" id="IPR049763">
    <property type="entry name" value="ANKFY1_BACK"/>
</dbReference>
<protein>
    <recommendedName>
        <fullName evidence="12">FYVE-type domain-containing protein</fullName>
    </recommendedName>
</protein>
<evidence type="ECO:0000259" key="8">
    <source>
        <dbReference type="PROSITE" id="PS50097"/>
    </source>
</evidence>
<feature type="repeat" description="ANK" evidence="6">
    <location>
        <begin position="259"/>
        <end position="291"/>
    </location>
</feature>
<evidence type="ECO:0000256" key="5">
    <source>
        <dbReference type="ARBA" id="ARBA00023043"/>
    </source>
</evidence>
<evidence type="ECO:0000256" key="4">
    <source>
        <dbReference type="ARBA" id="ARBA00022833"/>
    </source>
</evidence>
<keyword evidence="4" id="KW-0862">Zinc</keyword>
<evidence type="ECO:0000259" key="9">
    <source>
        <dbReference type="PROSITE" id="PS50178"/>
    </source>
</evidence>
<dbReference type="PROSITE" id="PS50088">
    <property type="entry name" value="ANK_REPEAT"/>
    <property type="match status" value="11"/>
</dbReference>
<feature type="repeat" description="ANK" evidence="6">
    <location>
        <begin position="588"/>
        <end position="620"/>
    </location>
</feature>
<dbReference type="PROSITE" id="PS50097">
    <property type="entry name" value="BTB"/>
    <property type="match status" value="1"/>
</dbReference>
<feature type="repeat" description="ANK" evidence="6">
    <location>
        <begin position="1010"/>
        <end position="1042"/>
    </location>
</feature>
<evidence type="ECO:0008006" key="12">
    <source>
        <dbReference type="Google" id="ProtNLM"/>
    </source>
</evidence>
<keyword evidence="3 7" id="KW-0863">Zinc-finger</keyword>
<name>A0A653DAP8_CALMS</name>
<evidence type="ECO:0000256" key="6">
    <source>
        <dbReference type="PROSITE-ProRule" id="PRU00023"/>
    </source>
</evidence>
<evidence type="ECO:0000256" key="7">
    <source>
        <dbReference type="PROSITE-ProRule" id="PRU00091"/>
    </source>
</evidence>
<gene>
    <name evidence="10" type="ORF">CALMAC_LOCUS15791</name>
</gene>
<dbReference type="SUPFAM" id="SSF54695">
    <property type="entry name" value="POZ domain"/>
    <property type="match status" value="1"/>
</dbReference>
<keyword evidence="1" id="KW-0479">Metal-binding</keyword>
<accession>A0A653DAP8</accession>
<dbReference type="InterPro" id="IPR017455">
    <property type="entry name" value="Znf_FYVE-rel"/>
</dbReference>
<dbReference type="Proteomes" id="UP000410492">
    <property type="component" value="Unassembled WGS sequence"/>
</dbReference>
<keyword evidence="11" id="KW-1185">Reference proteome</keyword>
<feature type="domain" description="FYVE-type" evidence="9">
    <location>
        <begin position="1071"/>
        <end position="1131"/>
    </location>
</feature>
<evidence type="ECO:0000313" key="11">
    <source>
        <dbReference type="Proteomes" id="UP000410492"/>
    </source>
</evidence>
<dbReference type="Pfam" id="PF00651">
    <property type="entry name" value="BTB"/>
    <property type="match status" value="1"/>
</dbReference>
<evidence type="ECO:0000256" key="2">
    <source>
        <dbReference type="ARBA" id="ARBA00022737"/>
    </source>
</evidence>
<feature type="repeat" description="ANK" evidence="6">
    <location>
        <begin position="837"/>
        <end position="869"/>
    </location>
</feature>
<feature type="domain" description="BTB" evidence="8">
    <location>
        <begin position="73"/>
        <end position="135"/>
    </location>
</feature>
<dbReference type="Gene3D" id="3.30.40.10">
    <property type="entry name" value="Zinc/RING finger domain, C3HC4 (zinc finger)"/>
    <property type="match status" value="1"/>
</dbReference>
<dbReference type="InterPro" id="IPR013083">
    <property type="entry name" value="Znf_RING/FYVE/PHD"/>
</dbReference>
<organism evidence="10 11">
    <name type="scientific">Callosobruchus maculatus</name>
    <name type="common">Southern cowpea weevil</name>
    <name type="synonym">Pulse bruchid</name>
    <dbReference type="NCBI Taxonomy" id="64391"/>
    <lineage>
        <taxon>Eukaryota</taxon>
        <taxon>Metazoa</taxon>
        <taxon>Ecdysozoa</taxon>
        <taxon>Arthropoda</taxon>
        <taxon>Hexapoda</taxon>
        <taxon>Insecta</taxon>
        <taxon>Pterygota</taxon>
        <taxon>Neoptera</taxon>
        <taxon>Endopterygota</taxon>
        <taxon>Coleoptera</taxon>
        <taxon>Polyphaga</taxon>
        <taxon>Cucujiformia</taxon>
        <taxon>Chrysomeloidea</taxon>
        <taxon>Chrysomelidae</taxon>
        <taxon>Bruchinae</taxon>
        <taxon>Bruchini</taxon>
        <taxon>Callosobruchus</taxon>
    </lineage>
</organism>
<feature type="repeat" description="ANK" evidence="6">
    <location>
        <begin position="769"/>
        <end position="791"/>
    </location>
</feature>
<dbReference type="SUPFAM" id="SSF48403">
    <property type="entry name" value="Ankyrin repeat"/>
    <property type="match status" value="3"/>
</dbReference>
<dbReference type="Pfam" id="PF01363">
    <property type="entry name" value="FYVE"/>
    <property type="match status" value="1"/>
</dbReference>
<dbReference type="PANTHER" id="PTHR24198">
    <property type="entry name" value="ANKYRIN REPEAT AND PROTEIN KINASE DOMAIN-CONTAINING PROTEIN"/>
    <property type="match status" value="1"/>
</dbReference>
<dbReference type="Gene3D" id="3.30.710.10">
    <property type="entry name" value="Potassium Channel Kv1.1, Chain A"/>
    <property type="match status" value="1"/>
</dbReference>
<dbReference type="OrthoDB" id="2306477at2759"/>